<feature type="domain" description="MYND-type" evidence="7">
    <location>
        <begin position="14"/>
        <end position="50"/>
    </location>
</feature>
<sequence length="571" mass="65284">MSNSPPESVSPTYCAVCQTPAKLYCSACKLVKYCGAEHQKHHWKQHKTECRPFRVAKDKALGRYLKATRTIKAGSVVFTEMPIIVGPKWYLNEREEKVPVMPCVGCFTPCRMGVHHCPKCRWPTCSPNCGGLDNPSLHGLECTVLMLGPGPADSDPRSLIDYYRSDALVVLKCLLLQRQNPKKWLELMDMQSHEEERIGSELHNDAEKRIVSYLERNFLQRLKTVEQKQKQKYLQEYDTPVLHRICGIIETNYMCINLPSGVELSGVYYTACMMEHACQPNSYFQFDQRNGFKISVIAGRDIGRDEHLVIMYSNMLWGTQMRQEHLALTKHFLCKCARCLDPTEFGTHFSSMLCMGDEGGSCDGIHLPKDPLDVKSDWACTKCPITISGDEVRYILTQMTEEVESLLTRKPTVKKLEGLIEKLTKFLHPHHYHLFNLKHTLIQLYGTETNYLLKHLDDALLNRKMYLCEELYGTCQKLDPNTIRLSIYVGIILYEMHAVLTERAKRLLTNPKRSKGETIEALSYLELAREQLLKAAKILEKELDNVAGSKLSDAVLKSLNELDNLVKKSDQ</sequence>
<dbReference type="EMBL" id="GAMC01001349">
    <property type="protein sequence ID" value="JAC05207.1"/>
    <property type="molecule type" value="mRNA"/>
</dbReference>
<dbReference type="Gene3D" id="1.10.220.160">
    <property type="match status" value="1"/>
</dbReference>
<evidence type="ECO:0000256" key="1">
    <source>
        <dbReference type="ARBA" id="ARBA00022723"/>
    </source>
</evidence>
<dbReference type="InterPro" id="IPR046341">
    <property type="entry name" value="SET_dom_sf"/>
</dbReference>
<dbReference type="Pfam" id="PF01753">
    <property type="entry name" value="zf-MYND"/>
    <property type="match status" value="1"/>
</dbReference>
<evidence type="ECO:0000256" key="5">
    <source>
        <dbReference type="SAM" id="Coils"/>
    </source>
</evidence>
<evidence type="ECO:0000256" key="3">
    <source>
        <dbReference type="ARBA" id="ARBA00022833"/>
    </source>
</evidence>
<dbReference type="GO" id="GO:0008757">
    <property type="term" value="F:S-adenosylmethionine-dependent methyltransferase activity"/>
    <property type="evidence" value="ECO:0007669"/>
    <property type="project" value="UniProtKB-ARBA"/>
</dbReference>
<evidence type="ECO:0000256" key="2">
    <source>
        <dbReference type="ARBA" id="ARBA00022771"/>
    </source>
</evidence>
<feature type="coiled-coil region" evidence="5">
    <location>
        <begin position="522"/>
        <end position="549"/>
    </location>
</feature>
<evidence type="ECO:0000313" key="8">
    <source>
        <dbReference type="EMBL" id="CAD7012955.1"/>
    </source>
</evidence>
<evidence type="ECO:0000313" key="10">
    <source>
        <dbReference type="Proteomes" id="UP000606786"/>
    </source>
</evidence>
<evidence type="ECO:0000313" key="9">
    <source>
        <dbReference type="EMBL" id="JAC05207.1"/>
    </source>
</evidence>
<keyword evidence="10" id="KW-1185">Reference proteome</keyword>
<keyword evidence="1" id="KW-0479">Metal-binding</keyword>
<reference evidence="9" key="1">
    <citation type="submission" date="2013-07" db="EMBL/GenBank/DDBJ databases">
        <authorList>
            <person name="Geib S."/>
        </authorList>
    </citation>
    <scope>NUCLEOTIDE SEQUENCE</scope>
</reference>
<dbReference type="EMBL" id="CAJHJT010000056">
    <property type="protein sequence ID" value="CAD7012955.1"/>
    <property type="molecule type" value="Genomic_DNA"/>
</dbReference>
<evidence type="ECO:0000259" key="6">
    <source>
        <dbReference type="PROSITE" id="PS50280"/>
    </source>
</evidence>
<dbReference type="Gene3D" id="6.10.140.2220">
    <property type="match status" value="2"/>
</dbReference>
<dbReference type="GO" id="GO:0008170">
    <property type="term" value="F:N-methyltransferase activity"/>
    <property type="evidence" value="ECO:0007669"/>
    <property type="project" value="UniProtKB-ARBA"/>
</dbReference>
<dbReference type="FunFam" id="1.10.220.160:FF:000010">
    <property type="entry name" value="Uncharacterized protein, isoform A"/>
    <property type="match status" value="1"/>
</dbReference>
<dbReference type="OrthoDB" id="3174329at2759"/>
<dbReference type="GO" id="GO:0008270">
    <property type="term" value="F:zinc ion binding"/>
    <property type="evidence" value="ECO:0007669"/>
    <property type="project" value="UniProtKB-KW"/>
</dbReference>
<proteinExistence type="evidence at transcript level"/>
<dbReference type="PANTHER" id="PTHR46455:SF2">
    <property type="entry name" value="AT24727P"/>
    <property type="match status" value="1"/>
</dbReference>
<dbReference type="PANTHER" id="PTHR46455">
    <property type="entry name" value="SET AND MYND DOMAIN CONTAINING, ARTHROPOD-SPECIFIC, MEMBER 4, ISOFORM A"/>
    <property type="match status" value="1"/>
</dbReference>
<dbReference type="PROSITE" id="PS50865">
    <property type="entry name" value="ZF_MYND_2"/>
    <property type="match status" value="1"/>
</dbReference>
<dbReference type="SUPFAM" id="SSF82199">
    <property type="entry name" value="SET domain"/>
    <property type="match status" value="1"/>
</dbReference>
<dbReference type="PROSITE" id="PS01360">
    <property type="entry name" value="ZF_MYND_1"/>
    <property type="match status" value="1"/>
</dbReference>
<gene>
    <name evidence="9" type="primary">MSTAB</name>
    <name evidence="8" type="ORF">CCAP1982_LOCUS21048</name>
</gene>
<dbReference type="InterPro" id="IPR053010">
    <property type="entry name" value="SET_SmydA-8"/>
</dbReference>
<dbReference type="InterPro" id="IPR001214">
    <property type="entry name" value="SET_dom"/>
</dbReference>
<dbReference type="PROSITE" id="PS50280">
    <property type="entry name" value="SET"/>
    <property type="match status" value="1"/>
</dbReference>
<dbReference type="Gene3D" id="2.170.270.10">
    <property type="entry name" value="SET domain"/>
    <property type="match status" value="1"/>
</dbReference>
<evidence type="ECO:0000256" key="4">
    <source>
        <dbReference type="PROSITE-ProRule" id="PRU00134"/>
    </source>
</evidence>
<keyword evidence="5" id="KW-0175">Coiled coil</keyword>
<organism evidence="9">
    <name type="scientific">Ceratitis capitata</name>
    <name type="common">Mediterranean fruit fly</name>
    <name type="synonym">Tephritis capitata</name>
    <dbReference type="NCBI Taxonomy" id="7213"/>
    <lineage>
        <taxon>Eukaryota</taxon>
        <taxon>Metazoa</taxon>
        <taxon>Ecdysozoa</taxon>
        <taxon>Arthropoda</taxon>
        <taxon>Hexapoda</taxon>
        <taxon>Insecta</taxon>
        <taxon>Pterygota</taxon>
        <taxon>Neoptera</taxon>
        <taxon>Endopterygota</taxon>
        <taxon>Diptera</taxon>
        <taxon>Brachycera</taxon>
        <taxon>Muscomorpha</taxon>
        <taxon>Tephritoidea</taxon>
        <taxon>Tephritidae</taxon>
        <taxon>Ceratitis</taxon>
        <taxon>Ceratitis</taxon>
    </lineage>
</organism>
<dbReference type="CDD" id="cd20071">
    <property type="entry name" value="SET_SMYD"/>
    <property type="match status" value="1"/>
</dbReference>
<reference evidence="9" key="2">
    <citation type="journal article" date="2014" name="BMC Genomics">
        <title>A genomic perspective to assessing quality of mass-reared SIT flies used in Mediterranean fruit fly (Ceratitis capitata) eradication in California.</title>
        <authorList>
            <person name="Calla B."/>
            <person name="Hall B."/>
            <person name="Hou S."/>
            <person name="Geib S.M."/>
        </authorList>
    </citation>
    <scope>NUCLEOTIDE SEQUENCE</scope>
</reference>
<evidence type="ECO:0000259" key="7">
    <source>
        <dbReference type="PROSITE" id="PS50865"/>
    </source>
</evidence>
<dbReference type="Proteomes" id="UP000606786">
    <property type="component" value="Unassembled WGS sequence"/>
</dbReference>
<dbReference type="Pfam" id="PF00856">
    <property type="entry name" value="SET"/>
    <property type="match status" value="1"/>
</dbReference>
<protein>
    <submittedName>
        <fullName evidence="8">(Mediterranean fruit fly) hypothetical protein</fullName>
    </submittedName>
    <submittedName>
        <fullName evidence="9">Protein msta, isoform B</fullName>
    </submittedName>
</protein>
<keyword evidence="3" id="KW-0862">Zinc</keyword>
<accession>W8CAF4</accession>
<feature type="domain" description="SET" evidence="6">
    <location>
        <begin position="51"/>
        <end position="313"/>
    </location>
</feature>
<dbReference type="AlphaFoldDB" id="W8CAF4"/>
<name>W8CAF4_CERCA</name>
<reference evidence="8" key="3">
    <citation type="submission" date="2020-11" db="EMBL/GenBank/DDBJ databases">
        <authorList>
            <person name="Whitehead M."/>
        </authorList>
    </citation>
    <scope>NUCLEOTIDE SEQUENCE</scope>
    <source>
        <strain evidence="8">EGII</strain>
    </source>
</reference>
<dbReference type="GO" id="GO:0008276">
    <property type="term" value="F:protein methyltransferase activity"/>
    <property type="evidence" value="ECO:0007669"/>
    <property type="project" value="UniProtKB-ARBA"/>
</dbReference>
<dbReference type="InterPro" id="IPR002893">
    <property type="entry name" value="Znf_MYND"/>
</dbReference>
<keyword evidence="2 4" id="KW-0863">Zinc-finger</keyword>